<dbReference type="CDD" id="cd07812">
    <property type="entry name" value="SRPBCC"/>
    <property type="match status" value="1"/>
</dbReference>
<keyword evidence="2" id="KW-1185">Reference proteome</keyword>
<dbReference type="EMBL" id="JANUCP010000005">
    <property type="protein sequence ID" value="MCS3920569.1"/>
    <property type="molecule type" value="Genomic_DNA"/>
</dbReference>
<evidence type="ECO:0000313" key="1">
    <source>
        <dbReference type="EMBL" id="MCS3920569.1"/>
    </source>
</evidence>
<name>A0ABT2ERH9_9BACT</name>
<dbReference type="SUPFAM" id="SSF55961">
    <property type="entry name" value="Bet v1-like"/>
    <property type="match status" value="1"/>
</dbReference>
<proteinExistence type="predicted"/>
<organism evidence="1 2">
    <name type="scientific">Candidatus Fervidibacter sacchari</name>
    <dbReference type="NCBI Taxonomy" id="1448929"/>
    <lineage>
        <taxon>Bacteria</taxon>
        <taxon>Candidatus Fervidibacterota</taxon>
        <taxon>Candidatus Fervidibacter</taxon>
    </lineage>
</organism>
<protein>
    <submittedName>
        <fullName evidence="1">Ribosome-associated toxin RatA of RatAB toxin-antitoxin module</fullName>
    </submittedName>
</protein>
<dbReference type="Proteomes" id="UP001204798">
    <property type="component" value="Unassembled WGS sequence"/>
</dbReference>
<dbReference type="InterPro" id="IPR019587">
    <property type="entry name" value="Polyketide_cyclase/dehydratase"/>
</dbReference>
<gene>
    <name evidence="1" type="ORF">M2350_002998</name>
</gene>
<reference evidence="1 2" key="1">
    <citation type="submission" date="2022-08" db="EMBL/GenBank/DDBJ databases">
        <title>Bacterial and archaeal communities from various locations to study Microbial Dark Matter (Phase II).</title>
        <authorList>
            <person name="Stepanauskas R."/>
        </authorList>
    </citation>
    <scope>NUCLEOTIDE SEQUENCE [LARGE SCALE GENOMIC DNA]</scope>
    <source>
        <strain evidence="1 2">PD1</strain>
    </source>
</reference>
<dbReference type="Gene3D" id="3.30.530.20">
    <property type="match status" value="1"/>
</dbReference>
<dbReference type="RefSeq" id="WP_018196120.1">
    <property type="nucleotide sequence ID" value="NZ_CP130454.1"/>
</dbReference>
<evidence type="ECO:0000313" key="2">
    <source>
        <dbReference type="Proteomes" id="UP001204798"/>
    </source>
</evidence>
<comment type="caution">
    <text evidence="1">The sequence shown here is derived from an EMBL/GenBank/DDBJ whole genome shotgun (WGS) entry which is preliminary data.</text>
</comment>
<sequence length="153" mass="17099">MKTLRLVIATTINAPADCVYAVLADLPRYPKIFRYMHDLRVVEQRDHSALAEIEEDIFGMMVAKVLTKFVFEPPLKVLIEQVKGPFERAVAWFHLEPQGEKTKVVHGAEITVGGLLAKIGMMLLGSGVAKARMTEELKALKREAEKLAVARKT</sequence>
<dbReference type="InterPro" id="IPR023393">
    <property type="entry name" value="START-like_dom_sf"/>
</dbReference>
<dbReference type="Pfam" id="PF10604">
    <property type="entry name" value="Polyketide_cyc2"/>
    <property type="match status" value="1"/>
</dbReference>
<accession>A0ABT2ERH9</accession>